<keyword evidence="2" id="KW-0217">Developmental protein</keyword>
<dbReference type="PROSITE" id="PS50026">
    <property type="entry name" value="EGF_3"/>
    <property type="match status" value="2"/>
</dbReference>
<dbReference type="Gene3D" id="2.60.40.4060">
    <property type="entry name" value="Reeler domain"/>
    <property type="match status" value="1"/>
</dbReference>
<feature type="domain" description="EGF-like" evidence="17">
    <location>
        <begin position="3197"/>
        <end position="3229"/>
    </location>
</feature>
<proteinExistence type="inferred from homology"/>
<dbReference type="RefSeq" id="XP_022095907.1">
    <property type="nucleotide sequence ID" value="XM_022240215.1"/>
</dbReference>
<evidence type="ECO:0000256" key="14">
    <source>
        <dbReference type="ARBA" id="ARBA00044961"/>
    </source>
</evidence>
<dbReference type="SUPFAM" id="SSF57196">
    <property type="entry name" value="EGF/Laminin"/>
    <property type="match status" value="2"/>
</dbReference>
<dbReference type="InterPro" id="IPR042307">
    <property type="entry name" value="Reeler_sf"/>
</dbReference>
<dbReference type="CDD" id="cd08526">
    <property type="entry name" value="Reelin_subrepeat_2"/>
    <property type="match status" value="1"/>
</dbReference>
<keyword evidence="11" id="KW-0130">Cell adhesion</keyword>
<dbReference type="PROSITE" id="PS51019">
    <property type="entry name" value="REELIN"/>
    <property type="match status" value="1"/>
</dbReference>
<reference evidence="20" key="1">
    <citation type="submission" date="2025-08" db="UniProtKB">
        <authorList>
            <consortium name="RefSeq"/>
        </authorList>
    </citation>
    <scope>IDENTIFICATION</scope>
</reference>
<dbReference type="Proteomes" id="UP000694845">
    <property type="component" value="Unplaced"/>
</dbReference>
<evidence type="ECO:0000256" key="4">
    <source>
        <dbReference type="ARBA" id="ARBA00022530"/>
    </source>
</evidence>
<dbReference type="Gene3D" id="2.60.120.260">
    <property type="entry name" value="Galactose-binding domain-like"/>
    <property type="match status" value="19"/>
</dbReference>
<sequence>MPVKIGIFQGAESDLGAGQSEVTLSVSIQGDPLFYVPGNWYQVSLTSSTEFNGISIIGVFTSQTPGNSVGSPDSSGPLPGITYMCSLIHQQMIRVPQRDAVAYWIAPAEGSGCVSFMVTAFLGQQTILKDALALQLCERGMPSSEPFRPQLASVHSDGVILRDDFDSSEALDYTVWSELHGGNISNTCGTVLHGNAMVFCNRLGSRDLSTVHLNLTSASVLQFALSSGVCTPGIGDYSLSVSYAVNDRVDWHLIEKIRVPTDGHTTIHIIHLPAAARQPDVCLRLHQDLAMDVHSFFGCWALDNVLITSTAHRPTVLEEDFDPIAMDNWLFFPSGNIRSACHSEGEALFFHSPDESVQDIYQFVTTHDLDLYMPASSLILEEHIHGDRLPPDWNVTGGHVSQMCGTVHSGSSLVFSGDGERLACTQYINATEAGNLRFYFAMGGGSCDPADSMDVQVEVLAHVDGMQAPILLNTLAYNSYRKPQPISVAIPSAARSPATKFCLQQRIHHGLNRNVWAVDEFLILPWRPDRITHHLQFDISLACRSDEVPALDGSAVHVEFSTDRGRSWSLVRGQCHPGTCQGSVIAESSVYGSEDVQEGWTRVILPLPSTALTSSARFRWRQAQPTPQTKWAIDNVYIGDACSDHMCNGHGRCTSQGCRCDEDFAGHDCRVPLSVLPTNFTENFENFDAETDFKFSTLRGGIVGYDCGVLASGKALVFNQAGKREIVTQELDSTNSRFLQFTVRIGSQSSIGTCASPDDQSESLLLFYSCDNGIEWQLLKHMGHNAYKTPRSELVHLPDEAKGPACRFRWWQPSHSGSGHDVWALDGVSLTPVLFNTINLDMSDDSVVKQSLSFHLGEIRDFCKAHEALVFSGSSEPGGVRYAETQSLQIGASYILQFDLVMGCGRRYGHPHRDDKKVYLEYSTDHGLTWQLVTQECLPGQTHCQNDYHSASVYDDTQYGEWSRITVRLPPALRTVSTRFRWQQSVFNGIDSWAIDNIYIGKDCPELCHGQGRCVDGVCSCDSSRYSGDTCTPNYLPSSVQSDFDEAAVLFSDWRDVHGGTIRGVEDGCGIVTSGSSLYFYGPGVRELISHDLNTASASFVQFYIRLGGDGTLPTCRGIDRREEGVLLQYSNDGGITWHLLLELYYSDYRQAKFVHQKLPQSAKASSTRFRWWQPSHSGAFEDQWALDDVYIGNEFNVQADHDAYLQDEGASPDSLWMTVSNGEPGSYCSSVNMNALVFNQLGGDRFAVTRKMALKGGDVIQFKLVIGCLSGFTHFAPVYLQYSHDNGLHWNQVIESCYPSSLEEGLCTGAGQTYQEGSVYHMGQYAYWRLVVIRLPEHITQKKTQFRFWQAEDEFAPTFSIGAVYIGEACPDNCRGHGVCLEGRCHCDYGHTGVSCQPLRENPVGLMDEFEGRTLGASWASPQSGAIGQGCGVIKMDNTLYFGSVGPREARTVPLNTSAIKILQFYLRIGSPDLGSQCQLATSRQETVIVQFSADNGITWHTLQAIDPTAMDMASSVKVTIELPTEAKTNDTVFRWWQPFISMDGRQAQWAIDNVLIGANDTNAHGFYEGFDAELSNSWYSVMSGTRKTHCHSRLEALVFDGGSGAPRYAETWDFEITPATFLQFEIVAGCRHQTTFSPEHSIALEYSVDMGRSWHLVKEECIPPDMGCGGYDLGSVYTAEMYSKWTRVTVYLPIAAVSPSTRFRWIQPAFTGEQDVWALDSIHLGLYDCPWMCSGHGGCHHGQCICDAGFGGSRCVPQHPLPKMLKDNFEGQLSETRWSSSYGAHIGNMCGILVSGTAAVFREAGPRMLVTQDIDCTMMQYMQFTFQYSCPSQSTSIDPDRSRAVLVQYSNNGGTTWETLRELHYTTPLRPTFINIKLPMFQNNATKFRFWQPKHSGNGDSWAIDGLVIGGNLMGSNMLSGDFDSGISEEDWLFYPGARLDHLCLPSTDDDVQSTHPRLTAGSSLGLVYQLEPGEHSVTTRDIDVNEHTMVQFEINVGCASETISANPISLEFSRDHGSTWNLLKPDCFGQNWSSTVCSGHVSEPSVYYIGELEPWKRVTILINGLHICGTVRFRWYQGFYRSHDQPRPWALDNVYIGPLCPELCGGHGACVDGHQCRCDQGYGGRNCYALQQNPRYLKEEFEAPKVDSMKFLQWSGGEVTNKCGTLITGTSLHFVGSGKRMLVTRDLNLTAASIVHFFIRLGCEHAPPSTKNHPVQLQYSINGGVTWSLLEEMGFNNDSYAARYVMLELPSGARSNATRIRWWQPSHEGSFYDDWAIDQIFIGGHGQPVLQDDFDSSMQRDSNEITSPHDQNWLLSPGGVMEQVCDSGVNALHFSSNDLMRYMVSTDIMVTEQSFLQFELAMGCTRSNQCYSINLEYSLDMGKHWQLVYGACLPSDVDCSSYHPSSQLGADVYAGWNRVVMPLPPHTRSKSTQFRWRQPTGFEPSSTWALSYVYIGSECSTMCTGHGRCNAGYCVCDASWQGPACELPIRPLPQQVREPFSHQPVVAEGGVWLNVNGGMVSSACGPVASGKALHFTGACTRQLTTTDLDLSRGSQVQFYLRYGCLSLPTQRSHNVLLQYSIDGGVHWTLLSELHYSRYSMSSFVTITLPTAARTIGTRFSWWQPNHPGLNQADWAVDNIVIGGSSNSRPTAMSDSFDSGQPSVDWLFADNAAVLSFCNELDREGVSNGVLDTAGENLSLVGGLDPEEGSVITTVDLQLQQGTVLEFKISTGCNASWDSSFNPVQLIFSMDHGITWSHLIHQCLPSEPECNDVVTPSSSYYTHHGWKRISILIPEEAISGHTRFRWFQEVLPGSLPQRWALDDVHISPACPDMCSGHGTCDYPQCICDEGFDGSACEHSLGTRNNLKESFPGPDLDSSAWNLVQGGSITMSQDCGTVREGWSLYFSGPGLRVAETVDLDLRDASFVHYHAVIGSHYDIPSCLRPGGRSESVLLQYSVDGGISWSLLAELYYEHYTNPQRDYFTLPAAARTQATRLRWWQPVGDGQRAQWALDDIYIGGSEINPTHLRESFNLGLTETLWDFYPYGQVQVGVCLNSDRALYWANRRHSQRDSVAVTRQLIIDTNYMLQFKIVVGCQDIAPSCLEDFPVRLEYKTHPTKSDWTLLKPSCLPDGGDGTRCQPREFDRGSIYTANGYNVWRRMVYSLPQEVVSSSTQFRWVQLAASQSAPPWSLDDIYVGASCPRLCSGHGTCGSDGRCQCDPGFIGDECVPMRLLPIHLNDNFEGGITDRTWSSVKGGQLGMGCGALVPYAHGKSLYFSQCGLREAVTVELDTTRASEIMFVLQIGSASLNNPSCFVNLSSPALGNKVVLLQYTANNGIGWHLLESHDPADYQRAQRVSYRLPAKARGRAIRFRWWQPQHGGQGTDQWALDHVQLVMSRRAMLKPYFI</sequence>
<evidence type="ECO:0000256" key="15">
    <source>
        <dbReference type="ARBA" id="ARBA00046064"/>
    </source>
</evidence>
<dbReference type="InterPro" id="IPR002861">
    <property type="entry name" value="Reeler_dom"/>
</dbReference>
<keyword evidence="10" id="KW-0106">Calcium</keyword>
<keyword evidence="19" id="KW-1185">Reference proteome</keyword>
<evidence type="ECO:0000256" key="7">
    <source>
        <dbReference type="ARBA" id="ARBA00022801"/>
    </source>
</evidence>
<keyword evidence="16" id="KW-1015">Disulfide bond</keyword>
<evidence type="ECO:0000256" key="16">
    <source>
        <dbReference type="PROSITE-ProRule" id="PRU00076"/>
    </source>
</evidence>
<dbReference type="CDD" id="cd10036">
    <property type="entry name" value="Reelin_subrepeat_Nt"/>
    <property type="match status" value="1"/>
</dbReference>
<dbReference type="OMA" id="ATIKHAC"/>
<organism evidence="19 20">
    <name type="scientific">Acanthaster planci</name>
    <name type="common">Crown-of-thorns starfish</name>
    <dbReference type="NCBI Taxonomy" id="133434"/>
    <lineage>
        <taxon>Eukaryota</taxon>
        <taxon>Metazoa</taxon>
        <taxon>Echinodermata</taxon>
        <taxon>Eleutherozoa</taxon>
        <taxon>Asterozoa</taxon>
        <taxon>Asteroidea</taxon>
        <taxon>Valvatacea</taxon>
        <taxon>Valvatida</taxon>
        <taxon>Acanthasteridae</taxon>
        <taxon>Acanthaster</taxon>
    </lineage>
</organism>
<name>A0A8B7YT77_ACAPL</name>
<dbReference type="FunFam" id="2.60.120.260:FF:000028">
    <property type="entry name" value="Reelin"/>
    <property type="match status" value="1"/>
</dbReference>
<dbReference type="Pfam" id="PF23106">
    <property type="entry name" value="EGF_Teneurin"/>
    <property type="match status" value="2"/>
</dbReference>
<feature type="domain" description="EGF-like" evidence="17">
    <location>
        <begin position="2099"/>
        <end position="2131"/>
    </location>
</feature>
<dbReference type="PANTHER" id="PTHR11841:SF1">
    <property type="entry name" value="REELIN"/>
    <property type="match status" value="1"/>
</dbReference>
<accession>A0A8B7YT77</accession>
<comment type="function">
    <text evidence="15">Extracellular matrix serine protease secreted by pioneer neurons that plays a role in layering of neurons in the cerebral cortex and cerebellum by coordinating cell positioning during neurodevelopment. Regulates microtubule function in neurons and neuronal migration. Binding to the extracellular domains of lipoprotein receptors VLDLR and LRP8/APOER2 induces tyrosine phosphorylation of DAB1 and modulation of TAU phosphorylation. Affects migration of sympathetic preganglionic neurons in the spinal cord, where it seems to act as a barrier to neuronal migration. Enzymatic activity is important for the modulation of cell adhesion.</text>
</comment>
<keyword evidence="3" id="KW-0964">Secreted</keyword>
<keyword evidence="7" id="KW-0378">Hydrolase</keyword>
<evidence type="ECO:0000256" key="2">
    <source>
        <dbReference type="ARBA" id="ARBA00022473"/>
    </source>
</evidence>
<keyword evidence="4" id="KW-0272">Extracellular matrix</keyword>
<evidence type="ECO:0000259" key="18">
    <source>
        <dbReference type="PROSITE" id="PS51019"/>
    </source>
</evidence>
<dbReference type="PANTHER" id="PTHR11841">
    <property type="entry name" value="REELIN"/>
    <property type="match status" value="1"/>
</dbReference>
<dbReference type="InterPro" id="IPR049419">
    <property type="entry name" value="Reelin_subrepeat-B"/>
</dbReference>
<dbReference type="InterPro" id="IPR000742">
    <property type="entry name" value="EGF"/>
</dbReference>
<dbReference type="GO" id="GO:0007417">
    <property type="term" value="P:central nervous system development"/>
    <property type="evidence" value="ECO:0007669"/>
    <property type="project" value="InterPro"/>
</dbReference>
<dbReference type="CDD" id="cd00054">
    <property type="entry name" value="EGF_CA"/>
    <property type="match status" value="1"/>
</dbReference>
<evidence type="ECO:0000256" key="5">
    <source>
        <dbReference type="ARBA" id="ARBA00022670"/>
    </source>
</evidence>
<comment type="subcellular location">
    <subcellularLocation>
        <location evidence="1">Secreted</location>
        <location evidence="1">Extracellular space</location>
        <location evidence="1">Extracellular matrix</location>
    </subcellularLocation>
</comment>
<evidence type="ECO:0000256" key="9">
    <source>
        <dbReference type="ARBA" id="ARBA00022833"/>
    </source>
</evidence>
<dbReference type="GO" id="GO:0007155">
    <property type="term" value="P:cell adhesion"/>
    <property type="evidence" value="ECO:0007669"/>
    <property type="project" value="UniProtKB-KW"/>
</dbReference>
<evidence type="ECO:0000256" key="8">
    <source>
        <dbReference type="ARBA" id="ARBA00022825"/>
    </source>
</evidence>
<dbReference type="GO" id="GO:0006508">
    <property type="term" value="P:proteolysis"/>
    <property type="evidence" value="ECO:0007669"/>
    <property type="project" value="UniProtKB-KW"/>
</dbReference>
<evidence type="ECO:0000256" key="12">
    <source>
        <dbReference type="ARBA" id="ARBA00023773"/>
    </source>
</evidence>
<feature type="domain" description="Reelin" evidence="18">
    <location>
        <begin position="1"/>
        <end position="149"/>
    </location>
</feature>
<evidence type="ECO:0000256" key="6">
    <source>
        <dbReference type="ARBA" id="ARBA00022723"/>
    </source>
</evidence>
<dbReference type="FunFam" id="2.60.120.260:FF:000003">
    <property type="entry name" value="Reelin"/>
    <property type="match status" value="5"/>
</dbReference>
<feature type="disulfide bond" evidence="16">
    <location>
        <begin position="3219"/>
        <end position="3228"/>
    </location>
</feature>
<dbReference type="GeneID" id="110982067"/>
<dbReference type="PROSITE" id="PS00022">
    <property type="entry name" value="EGF_1"/>
    <property type="match status" value="6"/>
</dbReference>
<evidence type="ECO:0000256" key="3">
    <source>
        <dbReference type="ARBA" id="ARBA00022525"/>
    </source>
</evidence>
<dbReference type="InterPro" id="IPR036278">
    <property type="entry name" value="Sialidase_sf"/>
</dbReference>
<dbReference type="SUPFAM" id="SSF50939">
    <property type="entry name" value="Sialidases"/>
    <property type="match status" value="4"/>
</dbReference>
<dbReference type="Pfam" id="PF21471">
    <property type="entry name" value="Reelin_subrepeat-B"/>
    <property type="match status" value="18"/>
</dbReference>
<evidence type="ECO:0000313" key="19">
    <source>
        <dbReference type="Proteomes" id="UP000694845"/>
    </source>
</evidence>
<evidence type="ECO:0000313" key="20">
    <source>
        <dbReference type="RefSeq" id="XP_022095907.1"/>
    </source>
</evidence>
<gene>
    <name evidence="20" type="primary">LOC110982067</name>
</gene>
<dbReference type="GO" id="GO:0046872">
    <property type="term" value="F:metal ion binding"/>
    <property type="evidence" value="ECO:0007669"/>
    <property type="project" value="UniProtKB-KW"/>
</dbReference>
<feature type="disulfide bond" evidence="16">
    <location>
        <begin position="2121"/>
        <end position="2130"/>
    </location>
</feature>
<dbReference type="InterPro" id="IPR034968">
    <property type="entry name" value="Reelin"/>
</dbReference>
<dbReference type="SMART" id="SM00181">
    <property type="entry name" value="EGF"/>
    <property type="match status" value="8"/>
</dbReference>
<dbReference type="GO" id="GO:0070325">
    <property type="term" value="F:lipoprotein particle receptor binding"/>
    <property type="evidence" value="ECO:0007669"/>
    <property type="project" value="InterPro"/>
</dbReference>
<evidence type="ECO:0000256" key="10">
    <source>
        <dbReference type="ARBA" id="ARBA00022837"/>
    </source>
</evidence>
<evidence type="ECO:0000256" key="11">
    <source>
        <dbReference type="ARBA" id="ARBA00022889"/>
    </source>
</evidence>
<keyword evidence="5" id="KW-0645">Protease</keyword>
<protein>
    <recommendedName>
        <fullName evidence="13">Reelin</fullName>
    </recommendedName>
</protein>
<dbReference type="GO" id="GO:0008236">
    <property type="term" value="F:serine-type peptidase activity"/>
    <property type="evidence" value="ECO:0007669"/>
    <property type="project" value="UniProtKB-KW"/>
</dbReference>
<feature type="disulfide bond" evidence="16">
    <location>
        <begin position="3201"/>
        <end position="3211"/>
    </location>
</feature>
<keyword evidence="8" id="KW-0720">Serine protease</keyword>
<dbReference type="PROSITE" id="PS01186">
    <property type="entry name" value="EGF_2"/>
    <property type="match status" value="4"/>
</dbReference>
<feature type="disulfide bond" evidence="16">
    <location>
        <begin position="2103"/>
        <end position="2113"/>
    </location>
</feature>
<keyword evidence="9" id="KW-0862">Zinc</keyword>
<evidence type="ECO:0000256" key="13">
    <source>
        <dbReference type="ARBA" id="ARBA00023900"/>
    </source>
</evidence>
<comment type="subunit">
    <text evidence="14">Oligomer of disulfide-linked homodimers.</text>
</comment>
<comment type="caution">
    <text evidence="16">Lacks conserved residue(s) required for the propagation of feature annotation.</text>
</comment>
<evidence type="ECO:0000259" key="17">
    <source>
        <dbReference type="PROSITE" id="PS50026"/>
    </source>
</evidence>
<keyword evidence="6" id="KW-0479">Metal-binding</keyword>
<keyword evidence="16" id="KW-0245">EGF-like domain</keyword>
<comment type="similarity">
    <text evidence="12">Belongs to the reelin family.</text>
</comment>
<dbReference type="GO" id="GO:0001764">
    <property type="term" value="P:neuron migration"/>
    <property type="evidence" value="ECO:0007669"/>
    <property type="project" value="InterPro"/>
</dbReference>
<dbReference type="OrthoDB" id="1924787at2759"/>
<dbReference type="KEGG" id="aplc:110982067"/>
<evidence type="ECO:0000256" key="1">
    <source>
        <dbReference type="ARBA" id="ARBA00004498"/>
    </source>
</evidence>